<dbReference type="PANTHER" id="PTHR33993">
    <property type="entry name" value="GLYOXALASE-RELATED"/>
    <property type="match status" value="1"/>
</dbReference>
<dbReference type="InterPro" id="IPR029068">
    <property type="entry name" value="Glyas_Bleomycin-R_OHBP_Dase"/>
</dbReference>
<proteinExistence type="predicted"/>
<dbReference type="InterPro" id="IPR052164">
    <property type="entry name" value="Anthracycline_SecMetBiosynth"/>
</dbReference>
<dbReference type="PROSITE" id="PS51819">
    <property type="entry name" value="VOC"/>
    <property type="match status" value="1"/>
</dbReference>
<dbReference type="InterPro" id="IPR041581">
    <property type="entry name" value="Glyoxalase_6"/>
</dbReference>
<dbReference type="CDD" id="cd07247">
    <property type="entry name" value="SgaA_N_like"/>
    <property type="match status" value="1"/>
</dbReference>
<comment type="caution">
    <text evidence="2">The sequence shown here is derived from an EMBL/GenBank/DDBJ whole genome shotgun (WGS) entry which is preliminary data.</text>
</comment>
<dbReference type="Proteomes" id="UP001595712">
    <property type="component" value="Unassembled WGS sequence"/>
</dbReference>
<gene>
    <name evidence="2" type="ORF">ACFO8M_01210</name>
</gene>
<feature type="domain" description="VOC" evidence="1">
    <location>
        <begin position="8"/>
        <end position="128"/>
    </location>
</feature>
<dbReference type="EMBL" id="JBHRWO010000004">
    <property type="protein sequence ID" value="MFC3491105.1"/>
    <property type="molecule type" value="Genomic_DNA"/>
</dbReference>
<name>A0ABV7PRK0_9ACTN</name>
<evidence type="ECO:0000313" key="3">
    <source>
        <dbReference type="Proteomes" id="UP001595712"/>
    </source>
</evidence>
<dbReference type="Gene3D" id="3.10.180.10">
    <property type="entry name" value="2,3-Dihydroxybiphenyl 1,2-Dioxygenase, domain 1"/>
    <property type="match status" value="2"/>
</dbReference>
<dbReference type="InterPro" id="IPR037523">
    <property type="entry name" value="VOC_core"/>
</dbReference>
<evidence type="ECO:0000259" key="1">
    <source>
        <dbReference type="PROSITE" id="PS51819"/>
    </source>
</evidence>
<sequence length="268" mass="28915">MTSIPMGAPIWSDSLTSDLAVDVPFYERLFGWASMDAGEDFGHYTTFGLSEGTPGPGSPVTGIMPCPPGMEASRIWNLQFRVEDCDAATEKARELGATVVEDPQDVSDMLRFSMLNDLNGASFGLVESKEPGTGFGVWGEPNSVSWVEYRCDGVPAEEMRFYADLLGWNVNTPPWENPSNPKPYAALSAAGTEREFGGCHAMEGWELELRPQWNVMVAVDDADRMCEKAVALGGSIAGEPMDVPGLRIAGIATPTGTIVGIQSPRAWE</sequence>
<dbReference type="PANTHER" id="PTHR33993:SF14">
    <property type="entry name" value="GB|AAF24581.1"/>
    <property type="match status" value="1"/>
</dbReference>
<organism evidence="2 3">
    <name type="scientific">Glycomyces rhizosphaerae</name>
    <dbReference type="NCBI Taxonomy" id="2054422"/>
    <lineage>
        <taxon>Bacteria</taxon>
        <taxon>Bacillati</taxon>
        <taxon>Actinomycetota</taxon>
        <taxon>Actinomycetes</taxon>
        <taxon>Glycomycetales</taxon>
        <taxon>Glycomycetaceae</taxon>
        <taxon>Glycomyces</taxon>
    </lineage>
</organism>
<protein>
    <submittedName>
        <fullName evidence="2">VOC family protein</fullName>
    </submittedName>
</protein>
<keyword evidence="3" id="KW-1185">Reference proteome</keyword>
<dbReference type="SUPFAM" id="SSF54593">
    <property type="entry name" value="Glyoxalase/Bleomycin resistance protein/Dihydroxybiphenyl dioxygenase"/>
    <property type="match status" value="2"/>
</dbReference>
<reference evidence="3" key="1">
    <citation type="journal article" date="2019" name="Int. J. Syst. Evol. Microbiol.">
        <title>The Global Catalogue of Microorganisms (GCM) 10K type strain sequencing project: providing services to taxonomists for standard genome sequencing and annotation.</title>
        <authorList>
            <consortium name="The Broad Institute Genomics Platform"/>
            <consortium name="The Broad Institute Genome Sequencing Center for Infectious Disease"/>
            <person name="Wu L."/>
            <person name="Ma J."/>
        </authorList>
    </citation>
    <scope>NUCLEOTIDE SEQUENCE [LARGE SCALE GENOMIC DNA]</scope>
    <source>
        <strain evidence="3">CGMCC 4.7396</strain>
    </source>
</reference>
<dbReference type="Pfam" id="PF18029">
    <property type="entry name" value="Glyoxalase_6"/>
    <property type="match status" value="1"/>
</dbReference>
<dbReference type="RefSeq" id="WP_387969390.1">
    <property type="nucleotide sequence ID" value="NZ_JBHRWO010000004.1"/>
</dbReference>
<accession>A0ABV7PRK0</accession>
<evidence type="ECO:0000313" key="2">
    <source>
        <dbReference type="EMBL" id="MFC3491105.1"/>
    </source>
</evidence>